<protein>
    <submittedName>
        <fullName evidence="1">Uncharacterized protein</fullName>
    </submittedName>
</protein>
<name>A0A5J4ZJ83_9ASTE</name>
<proteinExistence type="predicted"/>
<dbReference type="EMBL" id="CM018050">
    <property type="protein sequence ID" value="KAA8517874.1"/>
    <property type="molecule type" value="Genomic_DNA"/>
</dbReference>
<accession>A0A5J4ZJ83</accession>
<dbReference type="Proteomes" id="UP000325577">
    <property type="component" value="Linkage Group LG7"/>
</dbReference>
<organism evidence="1 2">
    <name type="scientific">Nyssa sinensis</name>
    <dbReference type="NCBI Taxonomy" id="561372"/>
    <lineage>
        <taxon>Eukaryota</taxon>
        <taxon>Viridiplantae</taxon>
        <taxon>Streptophyta</taxon>
        <taxon>Embryophyta</taxon>
        <taxon>Tracheophyta</taxon>
        <taxon>Spermatophyta</taxon>
        <taxon>Magnoliopsida</taxon>
        <taxon>eudicotyledons</taxon>
        <taxon>Gunneridae</taxon>
        <taxon>Pentapetalae</taxon>
        <taxon>asterids</taxon>
        <taxon>Cornales</taxon>
        <taxon>Nyssaceae</taxon>
        <taxon>Nyssa</taxon>
    </lineage>
</organism>
<keyword evidence="2" id="KW-1185">Reference proteome</keyword>
<reference evidence="1 2" key="1">
    <citation type="submission" date="2019-09" db="EMBL/GenBank/DDBJ databases">
        <title>A chromosome-level genome assembly of the Chinese tupelo Nyssa sinensis.</title>
        <authorList>
            <person name="Yang X."/>
            <person name="Kang M."/>
            <person name="Yang Y."/>
            <person name="Xiong H."/>
            <person name="Wang M."/>
            <person name="Zhang Z."/>
            <person name="Wang Z."/>
            <person name="Wu H."/>
            <person name="Ma T."/>
            <person name="Liu J."/>
            <person name="Xi Z."/>
        </authorList>
    </citation>
    <scope>NUCLEOTIDE SEQUENCE [LARGE SCALE GENOMIC DNA]</scope>
    <source>
        <strain evidence="1">J267</strain>
        <tissue evidence="1">Leaf</tissue>
    </source>
</reference>
<gene>
    <name evidence="1" type="ORF">F0562_015337</name>
</gene>
<evidence type="ECO:0000313" key="2">
    <source>
        <dbReference type="Proteomes" id="UP000325577"/>
    </source>
</evidence>
<dbReference type="AlphaFoldDB" id="A0A5J4ZJ83"/>
<evidence type="ECO:0000313" key="1">
    <source>
        <dbReference type="EMBL" id="KAA8517874.1"/>
    </source>
</evidence>
<sequence length="158" mass="16601">MLCEVDCCYELGVLLCVDVAAGTVHGDCPEQLCRSGGSLRGILEKSTGLMLWESARLMAVVLAANPNVVSRVLSIVAGNSLNVDNSLLGATGLLVIWISVLLSDDGNVRSAGVSWFAAVVGKTGGGQMHLMKKNQKMLYMFGNFGSYSTAGVQANMTL</sequence>